<name>A0A1H1VWJ8_9MICC</name>
<sequence>MSTQQLQGYHSGVQGHFAEQYVRALASAAGFGVGKQDPEPVGVDLSIKYTRRHDIPWPSQTIEVSVKSTKNPIYGPDGSFQYDIKAEAHDVLCGTYPTDFDIRRYLIVVVVPPSRRDFASMESDGLRLSREAYILDLMGRPPIGPSATQSRLSFPPDSLLTPLKLSEYLFDHSGKAQQWASM</sequence>
<proteinExistence type="predicted"/>
<reference evidence="2" key="1">
    <citation type="submission" date="2016-10" db="EMBL/GenBank/DDBJ databases">
        <authorList>
            <person name="Varghese N."/>
            <person name="Submissions S."/>
        </authorList>
    </citation>
    <scope>NUCLEOTIDE SEQUENCE [LARGE SCALE GENOMIC DNA]</scope>
    <source>
        <strain evidence="2">IMMIB L-1606</strain>
    </source>
</reference>
<organism evidence="1 2">
    <name type="scientific">Pseudarthrobacter equi</name>
    <dbReference type="NCBI Taxonomy" id="728066"/>
    <lineage>
        <taxon>Bacteria</taxon>
        <taxon>Bacillati</taxon>
        <taxon>Actinomycetota</taxon>
        <taxon>Actinomycetes</taxon>
        <taxon>Micrococcales</taxon>
        <taxon>Micrococcaceae</taxon>
        <taxon>Pseudarthrobacter</taxon>
    </lineage>
</organism>
<dbReference type="AlphaFoldDB" id="A0A1H1VWJ8"/>
<protein>
    <submittedName>
        <fullName evidence="1">Uncharacterized protein</fullName>
    </submittedName>
</protein>
<evidence type="ECO:0000313" key="2">
    <source>
        <dbReference type="Proteomes" id="UP000198751"/>
    </source>
</evidence>
<dbReference type="Proteomes" id="UP000198751">
    <property type="component" value="Chromosome I"/>
</dbReference>
<dbReference type="EMBL" id="LT629779">
    <property type="protein sequence ID" value="SDS89247.1"/>
    <property type="molecule type" value="Genomic_DNA"/>
</dbReference>
<evidence type="ECO:0000313" key="1">
    <source>
        <dbReference type="EMBL" id="SDS89247.1"/>
    </source>
</evidence>
<keyword evidence="2" id="KW-1185">Reference proteome</keyword>
<accession>A0A1H1VWJ8</accession>
<gene>
    <name evidence="1" type="ORF">SAMN04489743_1135</name>
</gene>
<dbReference type="RefSeq" id="WP_407681243.1">
    <property type="nucleotide sequence ID" value="NZ_LT629779.1"/>
</dbReference>